<comment type="caution">
    <text evidence="2">The sequence shown here is derived from an EMBL/GenBank/DDBJ whole genome shotgun (WGS) entry which is preliminary data.</text>
</comment>
<keyword evidence="3" id="KW-1185">Reference proteome</keyword>
<protein>
    <submittedName>
        <fullName evidence="2">Uncharacterized protein</fullName>
    </submittedName>
</protein>
<proteinExistence type="predicted"/>
<accession>A0A6D2I1Y0</accession>
<reference evidence="2" key="1">
    <citation type="submission" date="2020-01" db="EMBL/GenBank/DDBJ databases">
        <authorList>
            <person name="Mishra B."/>
        </authorList>
    </citation>
    <scope>NUCLEOTIDE SEQUENCE [LARGE SCALE GENOMIC DNA]</scope>
</reference>
<evidence type="ECO:0000313" key="2">
    <source>
        <dbReference type="EMBL" id="CAA7020163.1"/>
    </source>
</evidence>
<evidence type="ECO:0000313" key="3">
    <source>
        <dbReference type="Proteomes" id="UP000467841"/>
    </source>
</evidence>
<feature type="region of interest" description="Disordered" evidence="1">
    <location>
        <begin position="58"/>
        <end position="103"/>
    </location>
</feature>
<dbReference type="AlphaFoldDB" id="A0A6D2I1Y0"/>
<dbReference type="Proteomes" id="UP000467841">
    <property type="component" value="Unassembled WGS sequence"/>
</dbReference>
<evidence type="ECO:0000256" key="1">
    <source>
        <dbReference type="SAM" id="MobiDB-lite"/>
    </source>
</evidence>
<sequence>MKSSDSRGGLHGGEKTLPCTSFDRALSQPDKSSVAVSGFFFPKIANFSKFKRLGNAGFYPTYGSEGPPQTAGKQLQPLQRPPGTRLLQQDTPVSPGPLEDLKPSTIISHTASRIENC</sequence>
<gene>
    <name evidence="2" type="ORF">MERR_LOCUS7398</name>
</gene>
<dbReference type="EMBL" id="CACVBM020000532">
    <property type="protein sequence ID" value="CAA7020163.1"/>
    <property type="molecule type" value="Genomic_DNA"/>
</dbReference>
<name>A0A6D2I1Y0_9BRAS</name>
<feature type="region of interest" description="Disordered" evidence="1">
    <location>
        <begin position="1"/>
        <end position="22"/>
    </location>
</feature>
<organism evidence="2 3">
    <name type="scientific">Microthlaspi erraticum</name>
    <dbReference type="NCBI Taxonomy" id="1685480"/>
    <lineage>
        <taxon>Eukaryota</taxon>
        <taxon>Viridiplantae</taxon>
        <taxon>Streptophyta</taxon>
        <taxon>Embryophyta</taxon>
        <taxon>Tracheophyta</taxon>
        <taxon>Spermatophyta</taxon>
        <taxon>Magnoliopsida</taxon>
        <taxon>eudicotyledons</taxon>
        <taxon>Gunneridae</taxon>
        <taxon>Pentapetalae</taxon>
        <taxon>rosids</taxon>
        <taxon>malvids</taxon>
        <taxon>Brassicales</taxon>
        <taxon>Brassicaceae</taxon>
        <taxon>Coluteocarpeae</taxon>
        <taxon>Microthlaspi</taxon>
    </lineage>
</organism>